<organism evidence="7">
    <name type="scientific">Aphanomyces stellatus</name>
    <dbReference type="NCBI Taxonomy" id="120398"/>
    <lineage>
        <taxon>Eukaryota</taxon>
        <taxon>Sar</taxon>
        <taxon>Stramenopiles</taxon>
        <taxon>Oomycota</taxon>
        <taxon>Saprolegniomycetes</taxon>
        <taxon>Saprolegniales</taxon>
        <taxon>Verrucalvaceae</taxon>
        <taxon>Aphanomyces</taxon>
    </lineage>
</organism>
<dbReference type="PANTHER" id="PTHR30096:SF0">
    <property type="entry name" value="4,5-DOPA DIOXYGENASE EXTRADIOL-LIKE PROTEIN"/>
    <property type="match status" value="1"/>
</dbReference>
<dbReference type="CDD" id="cd07363">
    <property type="entry name" value="45_DOPA_Dioxygenase"/>
    <property type="match status" value="1"/>
</dbReference>
<dbReference type="AlphaFoldDB" id="A0A6A4ZRZ2"/>
<proteinExistence type="inferred from homology"/>
<keyword evidence="5" id="KW-0560">Oxidoreductase</keyword>
<sequence length="216" mass="23400">AIVVVTAHWETIPEVTISSGESHDLLYDYYGFPSDAYSISYKAKGSPAVAQKIHDLLSQASIPSKLDATRGWDHGTFVPMKLINPEEDIPVVQMSVVGSWDPAHHLRIGQVLAALRDENIAILGSGMSYHPDGFRLIMDNAKPFGEALVAACVKTDVVARGEVLQAWESFPKARKCHQRDEHIVPLFVVAGAGGDGDAKVVDVYGNGVYKAFGWGV</sequence>
<name>A0A6A4ZRZ2_9STRA</name>
<evidence type="ECO:0000256" key="5">
    <source>
        <dbReference type="ARBA" id="ARBA00023002"/>
    </source>
</evidence>
<evidence type="ECO:0000256" key="4">
    <source>
        <dbReference type="ARBA" id="ARBA00022833"/>
    </source>
</evidence>
<keyword evidence="3" id="KW-0479">Metal-binding</keyword>
<protein>
    <recommendedName>
        <fullName evidence="6">Extradiol ring-cleavage dioxygenase class III enzyme subunit B domain-containing protein</fullName>
    </recommendedName>
</protein>
<dbReference type="Gene3D" id="3.40.830.10">
    <property type="entry name" value="LigB-like"/>
    <property type="match status" value="1"/>
</dbReference>
<evidence type="ECO:0000259" key="6">
    <source>
        <dbReference type="Pfam" id="PF02900"/>
    </source>
</evidence>
<accession>A0A6A4ZRZ2</accession>
<dbReference type="GO" id="GO:0008270">
    <property type="term" value="F:zinc ion binding"/>
    <property type="evidence" value="ECO:0007669"/>
    <property type="project" value="InterPro"/>
</dbReference>
<evidence type="ECO:0000256" key="1">
    <source>
        <dbReference type="ARBA" id="ARBA00001947"/>
    </source>
</evidence>
<evidence type="ECO:0000256" key="3">
    <source>
        <dbReference type="ARBA" id="ARBA00022723"/>
    </source>
</evidence>
<evidence type="ECO:0000313" key="7">
    <source>
        <dbReference type="EMBL" id="KAF0715622.1"/>
    </source>
</evidence>
<dbReference type="InterPro" id="IPR014436">
    <property type="entry name" value="Extradiol_dOase_DODA"/>
</dbReference>
<dbReference type="OrthoDB" id="7396853at2759"/>
<gene>
    <name evidence="7" type="ORF">As57867_003281</name>
</gene>
<dbReference type="PANTHER" id="PTHR30096">
    <property type="entry name" value="4,5-DOPA DIOXYGENASE EXTRADIOL-LIKE PROTEIN"/>
    <property type="match status" value="1"/>
</dbReference>
<evidence type="ECO:0000256" key="2">
    <source>
        <dbReference type="ARBA" id="ARBA00007581"/>
    </source>
</evidence>
<dbReference type="GO" id="GO:0016702">
    <property type="term" value="F:oxidoreductase activity, acting on single donors with incorporation of molecular oxygen, incorporation of two atoms of oxygen"/>
    <property type="evidence" value="ECO:0007669"/>
    <property type="project" value="UniProtKB-ARBA"/>
</dbReference>
<dbReference type="EMBL" id="VJMH01000542">
    <property type="protein sequence ID" value="KAF0715622.1"/>
    <property type="molecule type" value="Genomic_DNA"/>
</dbReference>
<comment type="similarity">
    <text evidence="2">Belongs to the DODA-type extradiol aromatic ring-opening dioxygenase family.</text>
</comment>
<feature type="non-terminal residue" evidence="7">
    <location>
        <position position="1"/>
    </location>
</feature>
<dbReference type="PIRSF" id="PIRSF006157">
    <property type="entry name" value="Doxgns_DODA"/>
    <property type="match status" value="1"/>
</dbReference>
<dbReference type="Pfam" id="PF02900">
    <property type="entry name" value="LigB"/>
    <property type="match status" value="1"/>
</dbReference>
<comment type="caution">
    <text evidence="7">The sequence shown here is derived from an EMBL/GenBank/DDBJ whole genome shotgun (WGS) entry which is preliminary data.</text>
</comment>
<reference evidence="7" key="1">
    <citation type="submission" date="2019-06" db="EMBL/GenBank/DDBJ databases">
        <title>Genomics analysis of Aphanomyces spp. identifies a new class of oomycete effector associated with host adaptation.</title>
        <authorList>
            <person name="Gaulin E."/>
        </authorList>
    </citation>
    <scope>NUCLEOTIDE SEQUENCE</scope>
    <source>
        <strain evidence="7">CBS 578.67</strain>
    </source>
</reference>
<feature type="domain" description="Extradiol ring-cleavage dioxygenase class III enzyme subunit B" evidence="6">
    <location>
        <begin position="1"/>
        <end position="199"/>
    </location>
</feature>
<comment type="cofactor">
    <cofactor evidence="1">
        <name>Zn(2+)</name>
        <dbReference type="ChEBI" id="CHEBI:29105"/>
    </cofactor>
</comment>
<dbReference type="InterPro" id="IPR004183">
    <property type="entry name" value="Xdiol_dOase_suB"/>
</dbReference>
<dbReference type="SUPFAM" id="SSF53213">
    <property type="entry name" value="LigB-like"/>
    <property type="match status" value="1"/>
</dbReference>
<keyword evidence="4" id="KW-0862">Zinc</keyword>
<dbReference type="GO" id="GO:0008198">
    <property type="term" value="F:ferrous iron binding"/>
    <property type="evidence" value="ECO:0007669"/>
    <property type="project" value="InterPro"/>
</dbReference>